<reference evidence="2" key="2">
    <citation type="journal article" date="2015" name="Fish Shellfish Immunol.">
        <title>Early steps in the European eel (Anguilla anguilla)-Vibrio vulnificus interaction in the gills: Role of the RtxA13 toxin.</title>
        <authorList>
            <person name="Callol A."/>
            <person name="Pajuelo D."/>
            <person name="Ebbesson L."/>
            <person name="Teles M."/>
            <person name="MacKenzie S."/>
            <person name="Amaro C."/>
        </authorList>
    </citation>
    <scope>NUCLEOTIDE SEQUENCE</scope>
</reference>
<dbReference type="AlphaFoldDB" id="A0A0E9S5T7"/>
<protein>
    <submittedName>
        <fullName evidence="2">Uncharacterized protein</fullName>
    </submittedName>
</protein>
<proteinExistence type="predicted"/>
<reference evidence="2" key="1">
    <citation type="submission" date="2014-11" db="EMBL/GenBank/DDBJ databases">
        <authorList>
            <person name="Amaro Gonzalez C."/>
        </authorList>
    </citation>
    <scope>NUCLEOTIDE SEQUENCE</scope>
</reference>
<sequence>MERSQGFIVQSQVIGIALLLPTCLGLIVYGIRQCRMKKEANQDTDSCEMT</sequence>
<accession>A0A0E9S5T7</accession>
<dbReference type="EMBL" id="GBXM01072684">
    <property type="protein sequence ID" value="JAH35893.1"/>
    <property type="molecule type" value="Transcribed_RNA"/>
</dbReference>
<keyword evidence="1" id="KW-0472">Membrane</keyword>
<name>A0A0E9S5T7_ANGAN</name>
<evidence type="ECO:0000313" key="2">
    <source>
        <dbReference type="EMBL" id="JAH35893.1"/>
    </source>
</evidence>
<keyword evidence="1" id="KW-1133">Transmembrane helix</keyword>
<keyword evidence="1" id="KW-0812">Transmembrane</keyword>
<organism evidence="2">
    <name type="scientific">Anguilla anguilla</name>
    <name type="common">European freshwater eel</name>
    <name type="synonym">Muraena anguilla</name>
    <dbReference type="NCBI Taxonomy" id="7936"/>
    <lineage>
        <taxon>Eukaryota</taxon>
        <taxon>Metazoa</taxon>
        <taxon>Chordata</taxon>
        <taxon>Craniata</taxon>
        <taxon>Vertebrata</taxon>
        <taxon>Euteleostomi</taxon>
        <taxon>Actinopterygii</taxon>
        <taxon>Neopterygii</taxon>
        <taxon>Teleostei</taxon>
        <taxon>Anguilliformes</taxon>
        <taxon>Anguillidae</taxon>
        <taxon>Anguilla</taxon>
    </lineage>
</organism>
<feature type="transmembrane region" description="Helical" evidence="1">
    <location>
        <begin position="12"/>
        <end position="31"/>
    </location>
</feature>
<evidence type="ECO:0000256" key="1">
    <source>
        <dbReference type="SAM" id="Phobius"/>
    </source>
</evidence>